<reference evidence="1" key="1">
    <citation type="submission" date="2014-09" db="EMBL/GenBank/DDBJ databases">
        <authorList>
            <person name="Magalhaes I.L.F."/>
            <person name="Oliveira U."/>
            <person name="Santos F.R."/>
            <person name="Vidigal T.H.D.A."/>
            <person name="Brescovit A.D."/>
            <person name="Santos A.J."/>
        </authorList>
    </citation>
    <scope>NUCLEOTIDE SEQUENCE</scope>
    <source>
        <tissue evidence="1">Shoot tissue taken approximately 20 cm above the soil surface</tissue>
    </source>
</reference>
<reference evidence="1" key="2">
    <citation type="journal article" date="2015" name="Data Brief">
        <title>Shoot transcriptome of the giant reed, Arundo donax.</title>
        <authorList>
            <person name="Barrero R.A."/>
            <person name="Guerrero F.D."/>
            <person name="Moolhuijzen P."/>
            <person name="Goolsby J.A."/>
            <person name="Tidwell J."/>
            <person name="Bellgard S.E."/>
            <person name="Bellgard M.I."/>
        </authorList>
    </citation>
    <scope>NUCLEOTIDE SEQUENCE</scope>
    <source>
        <tissue evidence="1">Shoot tissue taken approximately 20 cm above the soil surface</tissue>
    </source>
</reference>
<sequence>MCLLKLNLKMKTRIISSQFSGRTTVYYSVLQSRPSYQVTHWNMSIIICENKQAVKNIAYNLAAISKFFIWKVPTSVTFLVTQTDMKLVQQH</sequence>
<name>A0A0A9DFX6_ARUDO</name>
<protein>
    <submittedName>
        <fullName evidence="1">Uncharacterized protein</fullName>
    </submittedName>
</protein>
<evidence type="ECO:0000313" key="1">
    <source>
        <dbReference type="EMBL" id="JAD86736.1"/>
    </source>
</evidence>
<organism evidence="1">
    <name type="scientific">Arundo donax</name>
    <name type="common">Giant reed</name>
    <name type="synonym">Donax arundinaceus</name>
    <dbReference type="NCBI Taxonomy" id="35708"/>
    <lineage>
        <taxon>Eukaryota</taxon>
        <taxon>Viridiplantae</taxon>
        <taxon>Streptophyta</taxon>
        <taxon>Embryophyta</taxon>
        <taxon>Tracheophyta</taxon>
        <taxon>Spermatophyta</taxon>
        <taxon>Magnoliopsida</taxon>
        <taxon>Liliopsida</taxon>
        <taxon>Poales</taxon>
        <taxon>Poaceae</taxon>
        <taxon>PACMAD clade</taxon>
        <taxon>Arundinoideae</taxon>
        <taxon>Arundineae</taxon>
        <taxon>Arundo</taxon>
    </lineage>
</organism>
<proteinExistence type="predicted"/>
<dbReference type="AlphaFoldDB" id="A0A0A9DFX6"/>
<dbReference type="EMBL" id="GBRH01211159">
    <property type="protein sequence ID" value="JAD86736.1"/>
    <property type="molecule type" value="Transcribed_RNA"/>
</dbReference>
<accession>A0A0A9DFX6</accession>